<dbReference type="PROSITE" id="PS00109">
    <property type="entry name" value="PROTEIN_KINASE_TYR"/>
    <property type="match status" value="1"/>
</dbReference>
<comment type="catalytic activity">
    <reaction evidence="11">
        <text>L-threonyl-[protein] + ATP = O-phospho-L-threonyl-[protein] + ADP + H(+)</text>
        <dbReference type="Rhea" id="RHEA:46608"/>
        <dbReference type="Rhea" id="RHEA-COMP:11060"/>
        <dbReference type="Rhea" id="RHEA-COMP:11605"/>
        <dbReference type="ChEBI" id="CHEBI:15378"/>
        <dbReference type="ChEBI" id="CHEBI:30013"/>
        <dbReference type="ChEBI" id="CHEBI:30616"/>
        <dbReference type="ChEBI" id="CHEBI:61977"/>
        <dbReference type="ChEBI" id="CHEBI:456216"/>
        <dbReference type="EC" id="2.7.11.1"/>
    </reaction>
</comment>
<feature type="domain" description="Protein kinase" evidence="15">
    <location>
        <begin position="196"/>
        <end position="462"/>
    </location>
</feature>
<feature type="domain" description="FHA" evidence="14">
    <location>
        <begin position="55"/>
        <end position="105"/>
    </location>
</feature>
<dbReference type="PROSITE" id="PS50006">
    <property type="entry name" value="FHA_DOMAIN"/>
    <property type="match status" value="1"/>
</dbReference>
<evidence type="ECO:0000256" key="8">
    <source>
        <dbReference type="ARBA" id="ARBA00022777"/>
    </source>
</evidence>
<feature type="compositionally biased region" description="Polar residues" evidence="13">
    <location>
        <begin position="559"/>
        <end position="574"/>
    </location>
</feature>
<dbReference type="EMBL" id="CABFNP030000549">
    <property type="protein sequence ID" value="CAI6042969.1"/>
    <property type="molecule type" value="Genomic_DNA"/>
</dbReference>
<feature type="region of interest" description="Disordered" evidence="13">
    <location>
        <begin position="554"/>
        <end position="595"/>
    </location>
</feature>
<evidence type="ECO:0000259" key="14">
    <source>
        <dbReference type="PROSITE" id="PS50006"/>
    </source>
</evidence>
<evidence type="ECO:0000256" key="12">
    <source>
        <dbReference type="ARBA" id="ARBA00048679"/>
    </source>
</evidence>
<gene>
    <name evidence="16" type="ORF">CCHLO57077_00017218</name>
</gene>
<dbReference type="SUPFAM" id="SSF56112">
    <property type="entry name" value="Protein kinase-like (PK-like)"/>
    <property type="match status" value="1"/>
</dbReference>
<comment type="caution">
    <text evidence="16">The sequence shown here is derived from an EMBL/GenBank/DDBJ whole genome shotgun (WGS) entry which is preliminary data.</text>
</comment>
<evidence type="ECO:0000313" key="17">
    <source>
        <dbReference type="Proteomes" id="UP001160390"/>
    </source>
</evidence>
<organism evidence="16 17">
    <name type="scientific">Clonostachys chloroleuca</name>
    <dbReference type="NCBI Taxonomy" id="1926264"/>
    <lineage>
        <taxon>Eukaryota</taxon>
        <taxon>Fungi</taxon>
        <taxon>Dikarya</taxon>
        <taxon>Ascomycota</taxon>
        <taxon>Pezizomycotina</taxon>
        <taxon>Sordariomycetes</taxon>
        <taxon>Hypocreomycetidae</taxon>
        <taxon>Hypocreales</taxon>
        <taxon>Bionectriaceae</taxon>
        <taxon>Clonostachys</taxon>
    </lineage>
</organism>
<dbReference type="AlphaFoldDB" id="A0AA35LS08"/>
<evidence type="ECO:0000256" key="4">
    <source>
        <dbReference type="ARBA" id="ARBA00012513"/>
    </source>
</evidence>
<dbReference type="InterPro" id="IPR008266">
    <property type="entry name" value="Tyr_kinase_AS"/>
</dbReference>
<evidence type="ECO:0000256" key="6">
    <source>
        <dbReference type="ARBA" id="ARBA00019973"/>
    </source>
</evidence>
<comment type="similarity">
    <text evidence="2">Belongs to the protein kinase superfamily. CAMK Ser/Thr protein kinase family. CHEK2 subfamily.</text>
</comment>
<keyword evidence="7" id="KW-0723">Serine/threonine-protein kinase</keyword>
<feature type="compositionally biased region" description="Polar residues" evidence="13">
    <location>
        <begin position="514"/>
        <end position="524"/>
    </location>
</feature>
<comment type="subunit">
    <text evidence="3">Component of the EKC/KEOPS complex composed of at least BUD32, CGI121, GON7, KAE1 and PCC1; the whole complex dimerizes.</text>
</comment>
<dbReference type="InterPro" id="IPR011009">
    <property type="entry name" value="Kinase-like_dom_sf"/>
</dbReference>
<evidence type="ECO:0000259" key="15">
    <source>
        <dbReference type="PROSITE" id="PS50011"/>
    </source>
</evidence>
<dbReference type="EC" id="2.7.11.1" evidence="4"/>
<evidence type="ECO:0000256" key="2">
    <source>
        <dbReference type="ARBA" id="ARBA00005575"/>
    </source>
</evidence>
<keyword evidence="17" id="KW-1185">Reference proteome</keyword>
<feature type="region of interest" description="Disordered" evidence="13">
    <location>
        <begin position="484"/>
        <end position="542"/>
    </location>
</feature>
<evidence type="ECO:0000256" key="10">
    <source>
        <dbReference type="ARBA" id="ARBA00033194"/>
    </source>
</evidence>
<evidence type="ECO:0000256" key="13">
    <source>
        <dbReference type="SAM" id="MobiDB-lite"/>
    </source>
</evidence>
<evidence type="ECO:0000256" key="9">
    <source>
        <dbReference type="ARBA" id="ARBA00030980"/>
    </source>
</evidence>
<protein>
    <recommendedName>
        <fullName evidence="6">EKC/KEOPS complex subunit BUD32</fullName>
        <ecNumber evidence="4">2.7.11.1</ecNumber>
    </recommendedName>
    <alternativeName>
        <fullName evidence="9 10">Atypical Serine/threonine protein kinase BUD32</fullName>
    </alternativeName>
    <alternativeName>
        <fullName evidence="5">EKC/KEOPS complex subunit bud32</fullName>
    </alternativeName>
</protein>
<feature type="compositionally biased region" description="Basic residues" evidence="13">
    <location>
        <begin position="576"/>
        <end position="595"/>
    </location>
</feature>
<dbReference type="SUPFAM" id="SSF49879">
    <property type="entry name" value="SMAD/FHA domain"/>
    <property type="match status" value="1"/>
</dbReference>
<evidence type="ECO:0000256" key="11">
    <source>
        <dbReference type="ARBA" id="ARBA00047899"/>
    </source>
</evidence>
<dbReference type="Gene3D" id="2.60.200.20">
    <property type="match status" value="1"/>
</dbReference>
<accession>A0AA35LS08</accession>
<feature type="compositionally biased region" description="Polar residues" evidence="13">
    <location>
        <begin position="496"/>
        <end position="505"/>
    </location>
</feature>
<feature type="region of interest" description="Disordered" evidence="13">
    <location>
        <begin position="278"/>
        <end position="297"/>
    </location>
</feature>
<name>A0AA35LS08_9HYPO</name>
<keyword evidence="8" id="KW-0418">Kinase</keyword>
<dbReference type="Gene3D" id="1.10.510.10">
    <property type="entry name" value="Transferase(Phosphotransferase) domain 1"/>
    <property type="match status" value="1"/>
</dbReference>
<dbReference type="GO" id="GO:0044773">
    <property type="term" value="P:mitotic DNA damage checkpoint signaling"/>
    <property type="evidence" value="ECO:0007669"/>
    <property type="project" value="TreeGrafter"/>
</dbReference>
<dbReference type="GO" id="GO:0005634">
    <property type="term" value="C:nucleus"/>
    <property type="evidence" value="ECO:0007669"/>
    <property type="project" value="TreeGrafter"/>
</dbReference>
<reference evidence="16" key="1">
    <citation type="submission" date="2023-01" db="EMBL/GenBank/DDBJ databases">
        <authorList>
            <person name="Piombo E."/>
        </authorList>
    </citation>
    <scope>NUCLEOTIDE SEQUENCE</scope>
</reference>
<proteinExistence type="inferred from homology"/>
<evidence type="ECO:0000256" key="1">
    <source>
        <dbReference type="ARBA" id="ARBA00003747"/>
    </source>
</evidence>
<dbReference type="GO" id="GO:0005524">
    <property type="term" value="F:ATP binding"/>
    <property type="evidence" value="ECO:0007669"/>
    <property type="project" value="InterPro"/>
</dbReference>
<dbReference type="GO" id="GO:0004674">
    <property type="term" value="F:protein serine/threonine kinase activity"/>
    <property type="evidence" value="ECO:0007669"/>
    <property type="project" value="UniProtKB-KW"/>
</dbReference>
<dbReference type="Proteomes" id="UP001160390">
    <property type="component" value="Unassembled WGS sequence"/>
</dbReference>
<comment type="function">
    <text evidence="1">Component of the EKC/KEOPS complex that is required for the formation of a threonylcarbamoyl group on adenosine at position 37 (t(6)A37) in tRNAs that read codons beginning with adenine. The complex is probably involved in the transfer of the threonylcarbamoyl moiety of threonylcarbamoyl-AMP (TC-AMP) to the N6 group of A37. BUD32 has ATPase activity in the context of the EKC/KEOPS complex and likely plays a supporting role to the catalytic subunit KAE1. The EKC/KEOPS complex also promotes both telomere uncapping and telomere elongation. The complex is required for efficient recruitment of transcriptional coactivators.</text>
</comment>
<dbReference type="PANTHER" id="PTHR44167">
    <property type="entry name" value="OVARIAN-SPECIFIC SERINE/THREONINE-PROTEIN KINASE LOK-RELATED"/>
    <property type="match status" value="1"/>
</dbReference>
<evidence type="ECO:0000313" key="16">
    <source>
        <dbReference type="EMBL" id="CAI6042969.1"/>
    </source>
</evidence>
<dbReference type="InterPro" id="IPR008984">
    <property type="entry name" value="SMAD_FHA_dom_sf"/>
</dbReference>
<evidence type="ECO:0000256" key="3">
    <source>
        <dbReference type="ARBA" id="ARBA00011534"/>
    </source>
</evidence>
<dbReference type="InterPro" id="IPR000719">
    <property type="entry name" value="Prot_kinase_dom"/>
</dbReference>
<sequence length="595" mass="66203">MNVGIIAIFTVTEIHDYDIRKRMTGTLEKSEYLSSKGRWCIEINDKSVPDSSKGITFGSSNHCGVRLPKHGSISNCHFSLNFDKENRLVIIDHSINGIEVKYGEQGAGLRDQSQCILNDPKLPPKLRQITIKVAGVMTCAVDVRLMLSSEESYTKFVKGFRDHCDKKSQDLAGGIQRATLHQTRHTPSPDQVSDIWLRWEVPKKGTLASIIRCWNTENGIERIVKAPSSKYDEAKWSRQVEFLTILKDHHHVVDILRFPSTSEGIPTQIEMKYLSGGSLEEPEDPSLVSDDPSDRSDAHFEFSKEGSDIFEDSYSEFSKEEVTCILAQCLSVLAKMHTKSPPIYHRDLTRTNILFNRRDSSGICVKVAGFGAATRKPEIGKGGDGAVYAVLDIWSLGLAVLGLINNDVRRLFHTRYRENWTQMDKSEDSLVQFLRKYMLQEDHHETKSAAECLEGLRAEGGIKPCGCSECSSCGGHISECEHEGVERPTTPDVQEESSNCSTPKQSKLADGQSEDSSNTPTTAHFETDMLPTTPDVGGSPTTSLFAALLEDSSVKAGEQVTTPASPADSSNWWRSSRIHRRGSRPHQEKKKSRVG</sequence>
<evidence type="ECO:0000256" key="7">
    <source>
        <dbReference type="ARBA" id="ARBA00022527"/>
    </source>
</evidence>
<dbReference type="PROSITE" id="PS50011">
    <property type="entry name" value="PROTEIN_KINASE_DOM"/>
    <property type="match status" value="1"/>
</dbReference>
<evidence type="ECO:0000256" key="5">
    <source>
        <dbReference type="ARBA" id="ARBA00013948"/>
    </source>
</evidence>
<comment type="catalytic activity">
    <reaction evidence="12">
        <text>L-seryl-[protein] + ATP = O-phospho-L-seryl-[protein] + ADP + H(+)</text>
        <dbReference type="Rhea" id="RHEA:17989"/>
        <dbReference type="Rhea" id="RHEA-COMP:9863"/>
        <dbReference type="Rhea" id="RHEA-COMP:11604"/>
        <dbReference type="ChEBI" id="CHEBI:15378"/>
        <dbReference type="ChEBI" id="CHEBI:29999"/>
        <dbReference type="ChEBI" id="CHEBI:30616"/>
        <dbReference type="ChEBI" id="CHEBI:83421"/>
        <dbReference type="ChEBI" id="CHEBI:456216"/>
        <dbReference type="EC" id="2.7.11.1"/>
    </reaction>
</comment>
<dbReference type="InterPro" id="IPR000253">
    <property type="entry name" value="FHA_dom"/>
</dbReference>
<dbReference type="Pfam" id="PF00498">
    <property type="entry name" value="FHA"/>
    <property type="match status" value="1"/>
</dbReference>
<dbReference type="PANTHER" id="PTHR44167:SF24">
    <property type="entry name" value="SERINE_THREONINE-PROTEIN KINASE CHK2"/>
    <property type="match status" value="1"/>
</dbReference>
<dbReference type="SMART" id="SM00220">
    <property type="entry name" value="S_TKc"/>
    <property type="match status" value="1"/>
</dbReference>
<keyword evidence="8" id="KW-0808">Transferase</keyword>